<feature type="domain" description="Mannosyl-glycoprotein endo-beta-N-acetylglucosamidase-like" evidence="1">
    <location>
        <begin position="167"/>
        <end position="296"/>
    </location>
</feature>
<reference evidence="2 3" key="1">
    <citation type="submission" date="2020-08" db="EMBL/GenBank/DDBJ databases">
        <title>Genomic Encyclopedia of Type Strains, Phase IV (KMG-IV): sequencing the most valuable type-strain genomes for metagenomic binning, comparative biology and taxonomic classification.</title>
        <authorList>
            <person name="Goeker M."/>
        </authorList>
    </citation>
    <scope>NUCLEOTIDE SEQUENCE [LARGE SCALE GENOMIC DNA]</scope>
    <source>
        <strain evidence="2 3">DSM 11590</strain>
    </source>
</reference>
<dbReference type="PANTHER" id="PTHR40572:SF1">
    <property type="entry name" value="PROTEIN BAX"/>
    <property type="match status" value="1"/>
</dbReference>
<evidence type="ECO:0000313" key="2">
    <source>
        <dbReference type="EMBL" id="MBB6209071.1"/>
    </source>
</evidence>
<dbReference type="AlphaFoldDB" id="A0A7X0DKL3"/>
<dbReference type="Gene3D" id="1.10.530.10">
    <property type="match status" value="1"/>
</dbReference>
<comment type="caution">
    <text evidence="2">The sequence shown here is derived from an EMBL/GenBank/DDBJ whole genome shotgun (WGS) entry which is preliminary data.</text>
</comment>
<sequence>MSGLYAAAFTEMLAPGQTAGVSGVVPAMTEASVPSAPIARMLGLIPDPARQHIERVALPVTGPQALTPSQRLDARATDRLYDRLSYGLDLVRSEGAAVPRVYLNSLPRDLKQVGDADQRKDLFLRTLLPVVLKVNEEIQLDRDRLSGIIQRSKAGHRLPDTDQRWLDVKAREYGLKRADLRQLERRMDSVPASLVLAQAAEESGWGTSQVARHHNSLFGHSALDGDPAAIKAYNRGDGTMVRLKSFPTIGDAVRAYVTNLNTHQAYNDFRAVRAQLRKKGQDPDGLTLAGTLLAYSERGQAYVETLTGLIRSNDLATLDRAQLSDKPIEVASLPQTLTTTTQ</sequence>
<dbReference type="Pfam" id="PF01832">
    <property type="entry name" value="Glucosaminidase"/>
    <property type="match status" value="1"/>
</dbReference>
<protein>
    <submittedName>
        <fullName evidence="2">Bax protein</fullName>
    </submittedName>
</protein>
<evidence type="ECO:0000259" key="1">
    <source>
        <dbReference type="SMART" id="SM00047"/>
    </source>
</evidence>
<gene>
    <name evidence="2" type="ORF">FHS48_000452</name>
</gene>
<dbReference type="InterPro" id="IPR002901">
    <property type="entry name" value="MGlyc_endo_b_GlcNAc-like_dom"/>
</dbReference>
<dbReference type="SMART" id="SM00047">
    <property type="entry name" value="LYZ2"/>
    <property type="match status" value="1"/>
</dbReference>
<dbReference type="InterPro" id="IPR053195">
    <property type="entry name" value="Bax-like"/>
</dbReference>
<dbReference type="PANTHER" id="PTHR40572">
    <property type="entry name" value="PROTEIN BAX"/>
    <property type="match status" value="1"/>
</dbReference>
<evidence type="ECO:0000313" key="3">
    <source>
        <dbReference type="Proteomes" id="UP000544872"/>
    </source>
</evidence>
<dbReference type="RefSeq" id="WP_184260892.1">
    <property type="nucleotide sequence ID" value="NZ_JACIIX010000001.1"/>
</dbReference>
<dbReference type="Proteomes" id="UP000544872">
    <property type="component" value="Unassembled WGS sequence"/>
</dbReference>
<accession>A0A7X0DKL3</accession>
<keyword evidence="3" id="KW-1185">Reference proteome</keyword>
<dbReference type="GO" id="GO:0004040">
    <property type="term" value="F:amidase activity"/>
    <property type="evidence" value="ECO:0007669"/>
    <property type="project" value="InterPro"/>
</dbReference>
<dbReference type="EMBL" id="JACIIX010000001">
    <property type="protein sequence ID" value="MBB6209071.1"/>
    <property type="molecule type" value="Genomic_DNA"/>
</dbReference>
<proteinExistence type="predicted"/>
<name>A0A7X0DKL3_NOVIT</name>
<organism evidence="2 3">
    <name type="scientific">Novispirillum itersonii</name>
    <name type="common">Aquaspirillum itersonii</name>
    <dbReference type="NCBI Taxonomy" id="189"/>
    <lineage>
        <taxon>Bacteria</taxon>
        <taxon>Pseudomonadati</taxon>
        <taxon>Pseudomonadota</taxon>
        <taxon>Alphaproteobacteria</taxon>
        <taxon>Rhodospirillales</taxon>
        <taxon>Novispirillaceae</taxon>
        <taxon>Novispirillum</taxon>
    </lineage>
</organism>